<feature type="compositionally biased region" description="Basic and acidic residues" evidence="1">
    <location>
        <begin position="181"/>
        <end position="191"/>
    </location>
</feature>
<accession>A0A7J0H1B9</accession>
<sequence length="490" mass="53513">MNDTFGWRGSALIMLLAGNAVMSLRVGTSHNLRRWRGWISHDLIWTLSNCCSCFNFYLALVSSPSFLSSLVTQIPEEGETITSTRLSEVAFYEAAFLEGLRFPIHLPILQYMPCLACPQCVAKRHLCNIVVVSISICHGTLRVQDPIQAEQQSQVRPRLAVLQGEGRPAGDASTSSGDTGESVHSRDELFRGGHSGDSSIECIGIIRWTDRAFSHLPNQILLSVLTGEIRPILGAWELGRLSLSLHSLSSSSSSGAMAESWLPFELKLDAMSKRTSFKKLGQNVEKSKAENPTTKPTPAKGLVIGEKRPRDKSASSPTKKGETTGSSKGKEPAPQSEPKKKMAATKSCNVASSEAILVRKSGEGPTEKVKHLTYDQTATSFFHILGQALVFGSSLVARGREGLEEFAFQQGRAASLEGEVSTSSNFLAIWRGNLPAGRRRADQSVLDNGDVHNDDQDALSYSNEWAFFIMAISTMAIKMPYHIVMNRHSS</sequence>
<evidence type="ECO:0000313" key="2">
    <source>
        <dbReference type="EMBL" id="GFZ16808.1"/>
    </source>
</evidence>
<protein>
    <submittedName>
        <fullName evidence="2">Uncharacterized protein</fullName>
    </submittedName>
</protein>
<reference evidence="2 3" key="1">
    <citation type="submission" date="2019-07" db="EMBL/GenBank/DDBJ databases">
        <title>De Novo Assembly of kiwifruit Actinidia rufa.</title>
        <authorList>
            <person name="Sugita-Konishi S."/>
            <person name="Sato K."/>
            <person name="Mori E."/>
            <person name="Abe Y."/>
            <person name="Kisaki G."/>
            <person name="Hamano K."/>
            <person name="Suezawa K."/>
            <person name="Otani M."/>
            <person name="Fukuda T."/>
            <person name="Manabe T."/>
            <person name="Gomi K."/>
            <person name="Tabuchi M."/>
            <person name="Akimitsu K."/>
            <person name="Kataoka I."/>
        </authorList>
    </citation>
    <scope>NUCLEOTIDE SEQUENCE [LARGE SCALE GENOMIC DNA]</scope>
    <source>
        <strain evidence="3">cv. Fuchu</strain>
    </source>
</reference>
<keyword evidence="3" id="KW-1185">Reference proteome</keyword>
<proteinExistence type="predicted"/>
<name>A0A7J0H1B9_9ERIC</name>
<dbReference type="AlphaFoldDB" id="A0A7J0H1B9"/>
<feature type="compositionally biased region" description="Low complexity" evidence="1">
    <location>
        <begin position="315"/>
        <end position="327"/>
    </location>
</feature>
<dbReference type="EMBL" id="BJWL01000026">
    <property type="protein sequence ID" value="GFZ16808.1"/>
    <property type="molecule type" value="Genomic_DNA"/>
</dbReference>
<feature type="region of interest" description="Disordered" evidence="1">
    <location>
        <begin position="165"/>
        <end position="192"/>
    </location>
</feature>
<dbReference type="Proteomes" id="UP000585474">
    <property type="component" value="Unassembled WGS sequence"/>
</dbReference>
<comment type="caution">
    <text evidence="2">The sequence shown here is derived from an EMBL/GenBank/DDBJ whole genome shotgun (WGS) entry which is preliminary data.</text>
</comment>
<feature type="region of interest" description="Disordered" evidence="1">
    <location>
        <begin position="282"/>
        <end position="347"/>
    </location>
</feature>
<dbReference type="OrthoDB" id="1752359at2759"/>
<evidence type="ECO:0000256" key="1">
    <source>
        <dbReference type="SAM" id="MobiDB-lite"/>
    </source>
</evidence>
<evidence type="ECO:0000313" key="3">
    <source>
        <dbReference type="Proteomes" id="UP000585474"/>
    </source>
</evidence>
<organism evidence="2 3">
    <name type="scientific">Actinidia rufa</name>
    <dbReference type="NCBI Taxonomy" id="165716"/>
    <lineage>
        <taxon>Eukaryota</taxon>
        <taxon>Viridiplantae</taxon>
        <taxon>Streptophyta</taxon>
        <taxon>Embryophyta</taxon>
        <taxon>Tracheophyta</taxon>
        <taxon>Spermatophyta</taxon>
        <taxon>Magnoliopsida</taxon>
        <taxon>eudicotyledons</taxon>
        <taxon>Gunneridae</taxon>
        <taxon>Pentapetalae</taxon>
        <taxon>asterids</taxon>
        <taxon>Ericales</taxon>
        <taxon>Actinidiaceae</taxon>
        <taxon>Actinidia</taxon>
    </lineage>
</organism>
<gene>
    <name evidence="2" type="ORF">Acr_26g0000780</name>
</gene>